<gene>
    <name evidence="10" type="ORF">JYU34_003914</name>
</gene>
<evidence type="ECO:0008006" key="12">
    <source>
        <dbReference type="Google" id="ProtNLM"/>
    </source>
</evidence>
<dbReference type="Proteomes" id="UP000823941">
    <property type="component" value="Chromosome 5"/>
</dbReference>
<keyword evidence="5" id="KW-1003">Cell membrane</keyword>
<dbReference type="InterPro" id="IPR001612">
    <property type="entry name" value="Caveolin"/>
</dbReference>
<feature type="compositionally biased region" description="Basic and acidic residues" evidence="9">
    <location>
        <begin position="67"/>
        <end position="77"/>
    </location>
</feature>
<comment type="caution">
    <text evidence="10">The sequence shown here is derived from an EMBL/GenBank/DDBJ whole genome shotgun (WGS) entry which is preliminary data.</text>
</comment>
<evidence type="ECO:0000256" key="3">
    <source>
        <dbReference type="ARBA" id="ARBA00004543"/>
    </source>
</evidence>
<name>A0ABQ7R171_PLUXY</name>
<evidence type="ECO:0000256" key="9">
    <source>
        <dbReference type="SAM" id="MobiDB-lite"/>
    </source>
</evidence>
<evidence type="ECO:0000256" key="7">
    <source>
        <dbReference type="ARBA" id="ARBA00023136"/>
    </source>
</evidence>
<feature type="coiled-coil region" evidence="8">
    <location>
        <begin position="39"/>
        <end position="66"/>
    </location>
</feature>
<dbReference type="PANTHER" id="PTHR10844:SF19">
    <property type="entry name" value="CAVEOLIN-2"/>
    <property type="match status" value="1"/>
</dbReference>
<comment type="similarity">
    <text evidence="4">Belongs to the caveolin family.</text>
</comment>
<dbReference type="EMBL" id="JAHIBW010000005">
    <property type="protein sequence ID" value="KAG7311057.1"/>
    <property type="molecule type" value="Genomic_DNA"/>
</dbReference>
<evidence type="ECO:0000313" key="11">
    <source>
        <dbReference type="Proteomes" id="UP000823941"/>
    </source>
</evidence>
<organism evidence="10 11">
    <name type="scientific">Plutella xylostella</name>
    <name type="common">Diamondback moth</name>
    <name type="synonym">Plutella maculipennis</name>
    <dbReference type="NCBI Taxonomy" id="51655"/>
    <lineage>
        <taxon>Eukaryota</taxon>
        <taxon>Metazoa</taxon>
        <taxon>Ecdysozoa</taxon>
        <taxon>Arthropoda</taxon>
        <taxon>Hexapoda</taxon>
        <taxon>Insecta</taxon>
        <taxon>Pterygota</taxon>
        <taxon>Neoptera</taxon>
        <taxon>Endopterygota</taxon>
        <taxon>Lepidoptera</taxon>
        <taxon>Glossata</taxon>
        <taxon>Ditrysia</taxon>
        <taxon>Yponomeutoidea</taxon>
        <taxon>Plutellidae</taxon>
        <taxon>Plutella</taxon>
    </lineage>
</organism>
<evidence type="ECO:0000256" key="8">
    <source>
        <dbReference type="SAM" id="Coils"/>
    </source>
</evidence>
<keyword evidence="7" id="KW-0472">Membrane</keyword>
<proteinExistence type="inferred from homology"/>
<comment type="subcellular location">
    <subcellularLocation>
        <location evidence="1">Cell membrane</location>
        <topology evidence="1">Peripheral membrane protein</topology>
    </subcellularLocation>
    <subcellularLocation>
        <location evidence="2">Golgi apparatus membrane</location>
        <topology evidence="2">Peripheral membrane protein</topology>
    </subcellularLocation>
    <subcellularLocation>
        <location evidence="3">Membrane</location>
        <location evidence="3">Caveola</location>
        <topology evidence="3">Peripheral membrane protein</topology>
    </subcellularLocation>
</comment>
<feature type="region of interest" description="Disordered" evidence="9">
    <location>
        <begin position="260"/>
        <end position="290"/>
    </location>
</feature>
<evidence type="ECO:0000256" key="2">
    <source>
        <dbReference type="ARBA" id="ARBA00004395"/>
    </source>
</evidence>
<evidence type="ECO:0000256" key="4">
    <source>
        <dbReference type="ARBA" id="ARBA00010988"/>
    </source>
</evidence>
<evidence type="ECO:0000256" key="1">
    <source>
        <dbReference type="ARBA" id="ARBA00004202"/>
    </source>
</evidence>
<keyword evidence="8" id="KW-0175">Coiled coil</keyword>
<evidence type="ECO:0000256" key="6">
    <source>
        <dbReference type="ARBA" id="ARBA00023034"/>
    </source>
</evidence>
<protein>
    <recommendedName>
        <fullName evidence="12">Caveolin</fullName>
    </recommendedName>
</protein>
<dbReference type="Pfam" id="PF01146">
    <property type="entry name" value="Caveolin"/>
    <property type="match status" value="1"/>
</dbReference>
<evidence type="ECO:0000256" key="5">
    <source>
        <dbReference type="ARBA" id="ARBA00022475"/>
    </source>
</evidence>
<dbReference type="PANTHER" id="PTHR10844">
    <property type="entry name" value="CAVEOLIN"/>
    <property type="match status" value="1"/>
</dbReference>
<feature type="region of interest" description="Disordered" evidence="9">
    <location>
        <begin position="67"/>
        <end position="145"/>
    </location>
</feature>
<feature type="region of interest" description="Disordered" evidence="9">
    <location>
        <begin position="415"/>
        <end position="438"/>
    </location>
</feature>
<evidence type="ECO:0000313" key="10">
    <source>
        <dbReference type="EMBL" id="KAG7311057.1"/>
    </source>
</evidence>
<feature type="compositionally biased region" description="Basic and acidic residues" evidence="9">
    <location>
        <begin position="117"/>
        <end position="127"/>
    </location>
</feature>
<keyword evidence="11" id="KW-1185">Reference proteome</keyword>
<keyword evidence="6" id="KW-0333">Golgi apparatus</keyword>
<sequence length="570" mass="62993">MILIHVTTIPQRKSTESRSRGKRFTFQSTVRQLERRRLAERLSREADLKEQQRKTELEAMRRVEEEFQRKRAREKASIRQQLRLVSGSASMPSNNHHTKLRDEPDGSAFRESPAPETRSRDSRDGRARHSNASSETSGRSKSTTPVRCIELSEWRVAGDSAARQYRDWGARPAPAHAHPPACARMPIATPAVYNATEVEAFTGSPRSDNYRLEFARGVARSPRTPRAPRLLAAREPSSSGSELSLRHPIQISFSNSINTQYREETKEEPEEPAIVPTLRPAGPARAAEIPLGSGGSVPGFCRATSRQCLACAHKTRSLPRLPATAPATIAPPVDRDEIPLGSGGSVPGFCRATSRQCLACAHKTRSLPRLPATAPATIAPPVDRDPEPIGTVPLEKYPGLREEVLESPVFTRSGGERGVERVKMDKPEPAVRETLEDRDPNNLNPHVQIVWDDVIGEPEGARSPECAWRLSAYCFSRARDWCYTGLAVLAAPPCALAMGCCFACLAFEQIWCVAPCTRCLKIYLASVRTIVQACMSACVVPVAEAIGHLCRHIRVNFRKDSPEEKDMLIV</sequence>
<feature type="compositionally biased region" description="Polar residues" evidence="9">
    <location>
        <begin position="130"/>
        <end position="145"/>
    </location>
</feature>
<feature type="region of interest" description="Disordered" evidence="9">
    <location>
        <begin position="373"/>
        <end position="394"/>
    </location>
</feature>
<accession>A0ABQ7R171</accession>
<reference evidence="10 11" key="1">
    <citation type="submission" date="2021-06" db="EMBL/GenBank/DDBJ databases">
        <title>A haploid diamondback moth (Plutella xylostella L.) genome assembly resolves 31 chromosomes and identifies a diamide resistance mutation.</title>
        <authorList>
            <person name="Ward C.M."/>
            <person name="Perry K.D."/>
            <person name="Baker G."/>
            <person name="Powis K."/>
            <person name="Heckel D.G."/>
            <person name="Baxter S.W."/>
        </authorList>
    </citation>
    <scope>NUCLEOTIDE SEQUENCE [LARGE SCALE GENOMIC DNA]</scope>
    <source>
        <strain evidence="10 11">LV</strain>
        <tissue evidence="10">Single pupa</tissue>
    </source>
</reference>